<evidence type="ECO:0000313" key="4">
    <source>
        <dbReference type="EMBL" id="MBA2896195.1"/>
    </source>
</evidence>
<dbReference type="InterPro" id="IPR001375">
    <property type="entry name" value="Peptidase_S9_cat"/>
</dbReference>
<feature type="domain" description="Peptidase S9 prolyl oligopeptidase catalytic" evidence="3">
    <location>
        <begin position="425"/>
        <end position="631"/>
    </location>
</feature>
<dbReference type="Pfam" id="PF00326">
    <property type="entry name" value="Peptidase_S9"/>
    <property type="match status" value="1"/>
</dbReference>
<dbReference type="AlphaFoldDB" id="A0A7W0CS64"/>
<name>A0A7W0CS64_9ACTN</name>
<dbReference type="EMBL" id="JACDUR010000008">
    <property type="protein sequence ID" value="MBA2896195.1"/>
    <property type="molecule type" value="Genomic_DNA"/>
</dbReference>
<sequence length="631" mass="67339">MKPADISLLHTLGTPAISPDGAHAVVAVSRPDLEADEYHAGLWLVAADGSGAPRRLTAGQNDSEPVYSPDGAWLAFVRGGKGAKPQLHVMPTAGGEPWRVTDQPLGVSQICWSPDSTRVAFVARVPEEGRYGETEPGKERPRRITTLRYRVDNIGFVLDRRAHVFVTDPFAAAGGTAEATRITEGDADHGGVAWSPDGTLLAFAAARHDGGDAVLVNDVWVCAPDGSGLRQVTGTNLAVAAPRFAPDGRTLCFLGADAGENRRTLVASHLGLWSVPLDGSREPVRLTDAERLQVTGAPVPTPEGVLCAVENRGAVDLLLVPYGGGEPEAVVEGRRQVTGFAHAKGTTVAAVSDPLSGGELVAVRDGKETTLTAFASGLDVLPLEEIVTTAPDGYPVHGWLVRPEGEGPHPVLLMIHGGPFAQYGWTVFDEAQVYAGAGYAVVMGNPRGSSGYGQEHGRAIKGDVGRRSAVDLLALLDEALTRDDLDGSRAGVLGGSHGGFMTTWLAAHHGDRFKAAISERAVNAIDSFHGSSDIGWSFAFDLYGEPEGWAEQSPLTHADRIEMPFLIIHSEHDWRCPVEQAQRLFVKLRLRGVETEMLLVPGEGHEMSRTGLPSHRVARFETILDWWGRHL</sequence>
<evidence type="ECO:0000259" key="3">
    <source>
        <dbReference type="Pfam" id="PF00326"/>
    </source>
</evidence>
<dbReference type="SUPFAM" id="SSF82171">
    <property type="entry name" value="DPP6 N-terminal domain-like"/>
    <property type="match status" value="1"/>
</dbReference>
<proteinExistence type="predicted"/>
<dbReference type="GO" id="GO:0004177">
    <property type="term" value="F:aminopeptidase activity"/>
    <property type="evidence" value="ECO:0007669"/>
    <property type="project" value="UniProtKB-KW"/>
</dbReference>
<dbReference type="Pfam" id="PF07676">
    <property type="entry name" value="PD40"/>
    <property type="match status" value="3"/>
</dbReference>
<dbReference type="GO" id="GO:0004252">
    <property type="term" value="F:serine-type endopeptidase activity"/>
    <property type="evidence" value="ECO:0007669"/>
    <property type="project" value="TreeGrafter"/>
</dbReference>
<dbReference type="GO" id="GO:0006508">
    <property type="term" value="P:proteolysis"/>
    <property type="evidence" value="ECO:0007669"/>
    <property type="project" value="InterPro"/>
</dbReference>
<comment type="caution">
    <text evidence="4">The sequence shown here is derived from an EMBL/GenBank/DDBJ whole genome shotgun (WGS) entry which is preliminary data.</text>
</comment>
<evidence type="ECO:0000256" key="1">
    <source>
        <dbReference type="ARBA" id="ARBA00022801"/>
    </source>
</evidence>
<dbReference type="SUPFAM" id="SSF53474">
    <property type="entry name" value="alpha/beta-Hydrolases"/>
    <property type="match status" value="1"/>
</dbReference>
<evidence type="ECO:0000256" key="2">
    <source>
        <dbReference type="ARBA" id="ARBA00022825"/>
    </source>
</evidence>
<keyword evidence="2" id="KW-0720">Serine protease</keyword>
<dbReference type="RefSeq" id="WP_181614903.1">
    <property type="nucleotide sequence ID" value="NZ_BAABAM010000007.1"/>
</dbReference>
<dbReference type="InterPro" id="IPR011659">
    <property type="entry name" value="WD40"/>
</dbReference>
<keyword evidence="4" id="KW-0645">Protease</keyword>
<keyword evidence="5" id="KW-1185">Reference proteome</keyword>
<reference evidence="4 5" key="1">
    <citation type="submission" date="2020-07" db="EMBL/GenBank/DDBJ databases">
        <title>Genomic Encyclopedia of Type Strains, Phase IV (KMG-IV): sequencing the most valuable type-strain genomes for metagenomic binning, comparative biology and taxonomic classification.</title>
        <authorList>
            <person name="Goeker M."/>
        </authorList>
    </citation>
    <scope>NUCLEOTIDE SEQUENCE [LARGE SCALE GENOMIC DNA]</scope>
    <source>
        <strain evidence="4 5">DSM 45533</strain>
    </source>
</reference>
<dbReference type="Gene3D" id="3.40.50.1820">
    <property type="entry name" value="alpha/beta hydrolase"/>
    <property type="match status" value="1"/>
</dbReference>
<keyword evidence="4" id="KW-0031">Aminopeptidase</keyword>
<dbReference type="InterPro" id="IPR029058">
    <property type="entry name" value="AB_hydrolase_fold"/>
</dbReference>
<keyword evidence="1" id="KW-0378">Hydrolase</keyword>
<protein>
    <submittedName>
        <fullName evidence="4">Dipeptidyl aminopeptidase/acylaminoacyl peptidase</fullName>
    </submittedName>
</protein>
<dbReference type="Proteomes" id="UP000530928">
    <property type="component" value="Unassembled WGS sequence"/>
</dbReference>
<gene>
    <name evidence="4" type="ORF">HNR30_007586</name>
</gene>
<dbReference type="PANTHER" id="PTHR42776:SF27">
    <property type="entry name" value="DIPEPTIDYL PEPTIDASE FAMILY MEMBER 6"/>
    <property type="match status" value="1"/>
</dbReference>
<organism evidence="4 5">
    <name type="scientific">Nonomuraea soli</name>
    <dbReference type="NCBI Taxonomy" id="1032476"/>
    <lineage>
        <taxon>Bacteria</taxon>
        <taxon>Bacillati</taxon>
        <taxon>Actinomycetota</taxon>
        <taxon>Actinomycetes</taxon>
        <taxon>Streptosporangiales</taxon>
        <taxon>Streptosporangiaceae</taxon>
        <taxon>Nonomuraea</taxon>
    </lineage>
</organism>
<accession>A0A7W0CS64</accession>
<dbReference type="PANTHER" id="PTHR42776">
    <property type="entry name" value="SERINE PEPTIDASE S9 FAMILY MEMBER"/>
    <property type="match status" value="1"/>
</dbReference>
<dbReference type="Gene3D" id="2.120.10.30">
    <property type="entry name" value="TolB, C-terminal domain"/>
    <property type="match status" value="2"/>
</dbReference>
<evidence type="ECO:0000313" key="5">
    <source>
        <dbReference type="Proteomes" id="UP000530928"/>
    </source>
</evidence>
<dbReference type="InterPro" id="IPR011042">
    <property type="entry name" value="6-blade_b-propeller_TolB-like"/>
</dbReference>